<protein>
    <recommendedName>
        <fullName evidence="5">UDP-glucuronosyltransferase</fullName>
        <ecNumber evidence="5">2.4.1.17</ecNumber>
    </recommendedName>
</protein>
<feature type="chain" id="PRO_5028522319" description="UDP-glucuronosyltransferase" evidence="5">
    <location>
        <begin position="23"/>
        <end position="523"/>
    </location>
</feature>
<dbReference type="OMA" id="RFGDRMN"/>
<dbReference type="PROSITE" id="PS00375">
    <property type="entry name" value="UDPGT"/>
    <property type="match status" value="1"/>
</dbReference>
<sequence length="523" mass="59909">MRCWLLNSWLFILVPFLGQVWGYSFLLVSHTASKSHHDVGLALAKGLTTAGHEVTLISPFPQKKPVKNLIDIHTPNIITVMEVYKARILENAKRPVVLRYPYMSAMGLDLTEALFKAPAVKELLGQNRTFDGVICESFMNDAHYGFAEHFGAPLITLSSLGATGWTSDLVGTPSPPSYVPHNLLRFGDHMNFWERAQNLGFQIYEFFYQNLINLPRHEVLYRKYFPNNKQDFYEMRKSTSLVLLNNHVSLSNPRPYSPNMIEVGGMHVNRKEPKPLPKDIREFVEGAEHGVIYFSLGSNLKSKDLPKEKRKAIVETLRSLKYRVLWKYEEETFADKPDNVFVSKWFPQDDILAHDKVIAFITHGGLLSTMESIYHGKPVVGIPFFGDQFMNMAKAEQSGYGITVNYAQLTAPLFRSAIDRITSDPSYLERVKIMSNQFRDQKETPLERAVYWVEHVTRQKGAKYMRSACQDLNFVEYHNLDVLAVFFAVIGLVFLLIFFTIRLVIIKVKGSKLRSKSLKKKIN</sequence>
<dbReference type="FunFam" id="3.40.50.2000:FF:000050">
    <property type="entry name" value="UDP-glucuronosyltransferase"/>
    <property type="match status" value="1"/>
</dbReference>
<dbReference type="OrthoDB" id="5835829at2759"/>
<dbReference type="AlphaFoldDB" id="A0A6P4EEU9"/>
<dbReference type="Gene3D" id="3.40.50.2000">
    <property type="entry name" value="Glycogen Phosphorylase B"/>
    <property type="match status" value="2"/>
</dbReference>
<feature type="transmembrane region" description="Helical" evidence="5">
    <location>
        <begin position="482"/>
        <end position="505"/>
    </location>
</feature>
<organism evidence="8">
    <name type="scientific">Drosophila rhopaloa</name>
    <name type="common">Fruit fly</name>
    <dbReference type="NCBI Taxonomy" id="1041015"/>
    <lineage>
        <taxon>Eukaryota</taxon>
        <taxon>Metazoa</taxon>
        <taxon>Ecdysozoa</taxon>
        <taxon>Arthropoda</taxon>
        <taxon>Hexapoda</taxon>
        <taxon>Insecta</taxon>
        <taxon>Pterygota</taxon>
        <taxon>Neoptera</taxon>
        <taxon>Endopterygota</taxon>
        <taxon>Diptera</taxon>
        <taxon>Brachycera</taxon>
        <taxon>Muscomorpha</taxon>
        <taxon>Ephydroidea</taxon>
        <taxon>Drosophilidae</taxon>
        <taxon>Drosophila</taxon>
        <taxon>Sophophora</taxon>
    </lineage>
</organism>
<keyword evidence="5" id="KW-1133">Transmembrane helix</keyword>
<dbReference type="Pfam" id="PF00201">
    <property type="entry name" value="UDPGT"/>
    <property type="match status" value="1"/>
</dbReference>
<dbReference type="GeneID" id="108042752"/>
<evidence type="ECO:0000256" key="5">
    <source>
        <dbReference type="RuleBase" id="RU362059"/>
    </source>
</evidence>
<evidence type="ECO:0000256" key="2">
    <source>
        <dbReference type="ARBA" id="ARBA00022676"/>
    </source>
</evidence>
<dbReference type="InterPro" id="IPR035595">
    <property type="entry name" value="UDP_glycos_trans_CS"/>
</dbReference>
<reference evidence="7" key="1">
    <citation type="journal article" date="2021" name="Elife">
        <title>Highly contiguous assemblies of 101 drosophilid genomes.</title>
        <authorList>
            <person name="Kim B.Y."/>
            <person name="Wang J.R."/>
            <person name="Miller D.E."/>
            <person name="Barmina O."/>
            <person name="Delaney E."/>
            <person name="Thompson A."/>
            <person name="Comeault A.A."/>
            <person name="Peede D."/>
            <person name="D'Agostino E.R."/>
            <person name="Pelaez J."/>
            <person name="Aguilar J.M."/>
            <person name="Haji D."/>
            <person name="Matsunaga T."/>
            <person name="Armstrong E.E."/>
            <person name="Zych M."/>
            <person name="Ogawa Y."/>
            <person name="Stamenkovic-Radak M."/>
            <person name="Jelic M."/>
            <person name="Veselinovic M.S."/>
            <person name="Tanaskovic M."/>
            <person name="Eric P."/>
            <person name="Gao J.J."/>
            <person name="Katoh T.K."/>
            <person name="Toda M.J."/>
            <person name="Watabe H."/>
            <person name="Watada M."/>
            <person name="Davis J.S."/>
            <person name="Moyle L.C."/>
            <person name="Manoli G."/>
            <person name="Bertolini E."/>
            <person name="Kostal V."/>
            <person name="Hawley R.S."/>
            <person name="Takahashi A."/>
            <person name="Jones C.D."/>
            <person name="Price D.K."/>
            <person name="Whiteman N."/>
            <person name="Kopp A."/>
            <person name="Matute D.R."/>
            <person name="Petrov D.A."/>
        </authorList>
    </citation>
    <scope>NUCLEOTIDE SEQUENCE [LARGE SCALE GENOMIC DNA]</scope>
</reference>
<gene>
    <name evidence="8" type="primary">LOC108042752</name>
    <name evidence="6" type="synonym">108042752</name>
</gene>
<reference evidence="8" key="2">
    <citation type="submission" date="2025-04" db="UniProtKB">
        <authorList>
            <consortium name="RefSeq"/>
        </authorList>
    </citation>
    <scope>IDENTIFICATION</scope>
</reference>
<dbReference type="GO" id="GO:0015020">
    <property type="term" value="F:glucuronosyltransferase activity"/>
    <property type="evidence" value="ECO:0007669"/>
    <property type="project" value="UniProtKB-EC"/>
</dbReference>
<dbReference type="EC" id="2.4.1.17" evidence="5"/>
<evidence type="ECO:0000313" key="8">
    <source>
        <dbReference type="RefSeq" id="XP_016976675.1"/>
    </source>
</evidence>
<keyword evidence="5" id="KW-0472">Membrane</keyword>
<accession>A0A6P4EEU9</accession>
<dbReference type="RefSeq" id="XP_016976675.1">
    <property type="nucleotide sequence ID" value="XM_017121186.1"/>
</dbReference>
<comment type="subcellular location">
    <subcellularLocation>
        <location evidence="5">Membrane</location>
        <topology evidence="5">Single-pass membrane protein</topology>
    </subcellularLocation>
</comment>
<evidence type="ECO:0000256" key="1">
    <source>
        <dbReference type="ARBA" id="ARBA00009995"/>
    </source>
</evidence>
<name>A0A6P4EEU9_DRORH</name>
<dbReference type="GO" id="GO:0016020">
    <property type="term" value="C:membrane"/>
    <property type="evidence" value="ECO:0007669"/>
    <property type="project" value="UniProtKB-SubCell"/>
</dbReference>
<dbReference type="Proteomes" id="UP001652680">
    <property type="component" value="Unassembled WGS sequence"/>
</dbReference>
<reference evidence="6" key="3">
    <citation type="submission" date="2025-05" db="UniProtKB">
        <authorList>
            <consortium name="EnsemblMetazoa"/>
        </authorList>
    </citation>
    <scope>IDENTIFICATION</scope>
</reference>
<comment type="catalytic activity">
    <reaction evidence="5">
        <text>glucuronate acceptor + UDP-alpha-D-glucuronate = acceptor beta-D-glucuronoside + UDP + H(+)</text>
        <dbReference type="Rhea" id="RHEA:21032"/>
        <dbReference type="ChEBI" id="CHEBI:15378"/>
        <dbReference type="ChEBI" id="CHEBI:58052"/>
        <dbReference type="ChEBI" id="CHEBI:58223"/>
        <dbReference type="ChEBI" id="CHEBI:132367"/>
        <dbReference type="ChEBI" id="CHEBI:132368"/>
        <dbReference type="EC" id="2.4.1.17"/>
    </reaction>
</comment>
<proteinExistence type="inferred from homology"/>
<keyword evidence="5" id="KW-0732">Signal</keyword>
<keyword evidence="2 4" id="KW-0328">Glycosyltransferase</keyword>
<keyword evidence="5" id="KW-0812">Transmembrane</keyword>
<evidence type="ECO:0000313" key="7">
    <source>
        <dbReference type="Proteomes" id="UP001652680"/>
    </source>
</evidence>
<dbReference type="SUPFAM" id="SSF53756">
    <property type="entry name" value="UDP-Glycosyltransferase/glycogen phosphorylase"/>
    <property type="match status" value="1"/>
</dbReference>
<feature type="signal peptide" evidence="5">
    <location>
        <begin position="1"/>
        <end position="22"/>
    </location>
</feature>
<dbReference type="InterPro" id="IPR002213">
    <property type="entry name" value="UDP_glucos_trans"/>
</dbReference>
<dbReference type="PANTHER" id="PTHR48043:SF159">
    <property type="entry name" value="EG:EG0003.4 PROTEIN-RELATED"/>
    <property type="match status" value="1"/>
</dbReference>
<keyword evidence="7" id="KW-1185">Reference proteome</keyword>
<evidence type="ECO:0000256" key="4">
    <source>
        <dbReference type="RuleBase" id="RU003718"/>
    </source>
</evidence>
<dbReference type="CDD" id="cd03784">
    <property type="entry name" value="GT1_Gtf-like"/>
    <property type="match status" value="1"/>
</dbReference>
<dbReference type="FunFam" id="3.40.50.2000:FF:000144">
    <property type="entry name" value="UDP-glucuronosyltransferase"/>
    <property type="match status" value="1"/>
</dbReference>
<comment type="similarity">
    <text evidence="1 4">Belongs to the UDP-glycosyltransferase family.</text>
</comment>
<dbReference type="PANTHER" id="PTHR48043">
    <property type="entry name" value="EG:EG0003.4 PROTEIN-RELATED"/>
    <property type="match status" value="1"/>
</dbReference>
<keyword evidence="3 4" id="KW-0808">Transferase</keyword>
<dbReference type="InterPro" id="IPR050271">
    <property type="entry name" value="UDP-glycosyltransferase"/>
</dbReference>
<evidence type="ECO:0000256" key="3">
    <source>
        <dbReference type="ARBA" id="ARBA00022679"/>
    </source>
</evidence>
<dbReference type="EnsemblMetazoa" id="XM_017121186.2">
    <property type="protein sequence ID" value="XP_016976675.1"/>
    <property type="gene ID" value="LOC108042752"/>
</dbReference>
<evidence type="ECO:0000313" key="6">
    <source>
        <dbReference type="EnsemblMetazoa" id="XP_016976675.1"/>
    </source>
</evidence>
<dbReference type="CTD" id="53508"/>